<dbReference type="Proteomes" id="UP000217199">
    <property type="component" value="Unassembled WGS sequence"/>
</dbReference>
<dbReference type="InParanoid" id="A0A286UAM5"/>
<evidence type="ECO:0000313" key="1">
    <source>
        <dbReference type="EMBL" id="PAV16619.1"/>
    </source>
</evidence>
<proteinExistence type="predicted"/>
<accession>A0A286UAM5</accession>
<keyword evidence="2" id="KW-1185">Reference proteome</keyword>
<evidence type="ECO:0000313" key="2">
    <source>
        <dbReference type="Proteomes" id="UP000217199"/>
    </source>
</evidence>
<protein>
    <submittedName>
        <fullName evidence="1">Uncharacterized protein</fullName>
    </submittedName>
</protein>
<sequence length="129" mass="14472">MSSLNFIIYDGDRFAPIEYIDSPSWAELTPPTPPPEWRIRRLGRDYTVNNYPCCPNHGGRPIGLGIIGLPEIQQSTVVVDHSYAEVPSLRASARASGPFVRVRNMFHRLSRVMGTMRKGKRSGSGVVWM</sequence>
<dbReference type="AlphaFoldDB" id="A0A286UAM5"/>
<name>A0A286UAM5_9AGAM</name>
<gene>
    <name evidence="1" type="ORF">PNOK_0823900</name>
</gene>
<reference evidence="1 2" key="1">
    <citation type="journal article" date="2017" name="Mol. Ecol.">
        <title>Comparative and population genomic landscape of Phellinus noxius: A hypervariable fungus causing root rot in trees.</title>
        <authorList>
            <person name="Chung C.L."/>
            <person name="Lee T.J."/>
            <person name="Akiba M."/>
            <person name="Lee H.H."/>
            <person name="Kuo T.H."/>
            <person name="Liu D."/>
            <person name="Ke H.M."/>
            <person name="Yokoi T."/>
            <person name="Roa M.B."/>
            <person name="Lu M.J."/>
            <person name="Chang Y.Y."/>
            <person name="Ann P.J."/>
            <person name="Tsai J.N."/>
            <person name="Chen C.Y."/>
            <person name="Tzean S.S."/>
            <person name="Ota Y."/>
            <person name="Hattori T."/>
            <person name="Sahashi N."/>
            <person name="Liou R.F."/>
            <person name="Kikuchi T."/>
            <person name="Tsai I.J."/>
        </authorList>
    </citation>
    <scope>NUCLEOTIDE SEQUENCE [LARGE SCALE GENOMIC DNA]</scope>
    <source>
        <strain evidence="1 2">FFPRI411160</strain>
    </source>
</reference>
<organism evidence="1 2">
    <name type="scientific">Pyrrhoderma noxium</name>
    <dbReference type="NCBI Taxonomy" id="2282107"/>
    <lineage>
        <taxon>Eukaryota</taxon>
        <taxon>Fungi</taxon>
        <taxon>Dikarya</taxon>
        <taxon>Basidiomycota</taxon>
        <taxon>Agaricomycotina</taxon>
        <taxon>Agaricomycetes</taxon>
        <taxon>Hymenochaetales</taxon>
        <taxon>Hymenochaetaceae</taxon>
        <taxon>Pyrrhoderma</taxon>
    </lineage>
</organism>
<comment type="caution">
    <text evidence="1">The sequence shown here is derived from an EMBL/GenBank/DDBJ whole genome shotgun (WGS) entry which is preliminary data.</text>
</comment>
<dbReference type="EMBL" id="NBII01000008">
    <property type="protein sequence ID" value="PAV16619.1"/>
    <property type="molecule type" value="Genomic_DNA"/>
</dbReference>